<proteinExistence type="predicted"/>
<protein>
    <submittedName>
        <fullName evidence="2">Transcriptional regulator</fullName>
    </submittedName>
</protein>
<dbReference type="Proteomes" id="UP000250744">
    <property type="component" value="Unassembled WGS sequence"/>
</dbReference>
<dbReference type="Pfam" id="PF05899">
    <property type="entry name" value="Cupin_3"/>
    <property type="match status" value="1"/>
</dbReference>
<dbReference type="InterPro" id="IPR011051">
    <property type="entry name" value="RmlC_Cupin_sf"/>
</dbReference>
<dbReference type="Gene3D" id="2.60.120.10">
    <property type="entry name" value="Jelly Rolls"/>
    <property type="match status" value="1"/>
</dbReference>
<dbReference type="OrthoDB" id="9799053at2"/>
<evidence type="ECO:0000313" key="2">
    <source>
        <dbReference type="EMBL" id="RAU19346.1"/>
    </source>
</evidence>
<dbReference type="PANTHER" id="PTHR40943">
    <property type="entry name" value="CYTOPLASMIC PROTEIN-RELATED"/>
    <property type="match status" value="1"/>
</dbReference>
<dbReference type="CDD" id="cd02227">
    <property type="entry name" value="cupin_TM1112-like"/>
    <property type="match status" value="1"/>
</dbReference>
<evidence type="ECO:0000313" key="3">
    <source>
        <dbReference type="Proteomes" id="UP000250744"/>
    </source>
</evidence>
<keyword evidence="3" id="KW-1185">Reference proteome</keyword>
<dbReference type="SUPFAM" id="SSF51182">
    <property type="entry name" value="RmlC-like cupins"/>
    <property type="match status" value="1"/>
</dbReference>
<dbReference type="RefSeq" id="WP_112157582.1">
    <property type="nucleotide sequence ID" value="NZ_QKRX01000002.1"/>
</dbReference>
<dbReference type="InterPro" id="IPR008579">
    <property type="entry name" value="UGlyAH_Cupin_dom"/>
</dbReference>
<dbReference type="EMBL" id="QKRX01000002">
    <property type="protein sequence ID" value="RAU19346.1"/>
    <property type="molecule type" value="Genomic_DNA"/>
</dbReference>
<feature type="domain" description="(S)-ureidoglycine aminohydrolase cupin" evidence="1">
    <location>
        <begin position="47"/>
        <end position="112"/>
    </location>
</feature>
<dbReference type="PANTHER" id="PTHR40943:SF2">
    <property type="entry name" value="(S)-UREIDOGLYCINE AMINOHYDROLASE CUPIN DOMAIN-CONTAINING PROTEIN"/>
    <property type="match status" value="1"/>
</dbReference>
<accession>A0A364NQJ3</accession>
<evidence type="ECO:0000259" key="1">
    <source>
        <dbReference type="Pfam" id="PF05899"/>
    </source>
</evidence>
<reference evidence="2 3" key="1">
    <citation type="submission" date="2018-06" db="EMBL/GenBank/DDBJ databases">
        <title>Nitrincola tibetense sp. nov., isolated from Lake XuguoCo on Tibetan Plateau.</title>
        <authorList>
            <person name="Xing P."/>
        </authorList>
    </citation>
    <scope>NUCLEOTIDE SEQUENCE [LARGE SCALE GENOMIC DNA]</scope>
    <source>
        <strain evidence="3">xg18</strain>
    </source>
</reference>
<dbReference type="InterPro" id="IPR014710">
    <property type="entry name" value="RmlC-like_jellyroll"/>
</dbReference>
<name>A0A364NQJ3_9GAMM</name>
<organism evidence="2 3">
    <name type="scientific">Nitrincola tibetensis</name>
    <dbReference type="NCBI Taxonomy" id="2219697"/>
    <lineage>
        <taxon>Bacteria</taxon>
        <taxon>Pseudomonadati</taxon>
        <taxon>Pseudomonadota</taxon>
        <taxon>Gammaproteobacteria</taxon>
        <taxon>Oceanospirillales</taxon>
        <taxon>Oceanospirillaceae</taxon>
        <taxon>Nitrincola</taxon>
    </lineage>
</organism>
<dbReference type="AlphaFoldDB" id="A0A364NQJ3"/>
<sequence length="119" mass="14032">MSANLKILNKQNLEPEEYYLDAEKRLEGNPKQTLWMEYTDSTKQYFVGVWRSEVGKWKVRYTEEEYCRITEGVSIVTDEQGVAVRLEQGDEFVIPSGFQGTWEVVETTTKRFVIYEMNE</sequence>
<comment type="caution">
    <text evidence="2">The sequence shown here is derived from an EMBL/GenBank/DDBJ whole genome shotgun (WGS) entry which is preliminary data.</text>
</comment>
<gene>
    <name evidence="2" type="ORF">DN062_03550</name>
</gene>